<organism evidence="7 8">
    <name type="scientific">Meganyctiphanes norvegica</name>
    <name type="common">Northern krill</name>
    <name type="synonym">Thysanopoda norvegica</name>
    <dbReference type="NCBI Taxonomy" id="48144"/>
    <lineage>
        <taxon>Eukaryota</taxon>
        <taxon>Metazoa</taxon>
        <taxon>Ecdysozoa</taxon>
        <taxon>Arthropoda</taxon>
        <taxon>Crustacea</taxon>
        <taxon>Multicrustacea</taxon>
        <taxon>Malacostraca</taxon>
        <taxon>Eumalacostraca</taxon>
        <taxon>Eucarida</taxon>
        <taxon>Euphausiacea</taxon>
        <taxon>Euphausiidae</taxon>
        <taxon>Meganyctiphanes</taxon>
    </lineage>
</organism>
<dbReference type="GO" id="GO:0005615">
    <property type="term" value="C:extracellular space"/>
    <property type="evidence" value="ECO:0007669"/>
    <property type="project" value="TreeGrafter"/>
</dbReference>
<dbReference type="InterPro" id="IPR001254">
    <property type="entry name" value="Trypsin_dom"/>
</dbReference>
<dbReference type="PANTHER" id="PTHR24264:SF65">
    <property type="entry name" value="SRCR DOMAIN-CONTAINING PROTEIN"/>
    <property type="match status" value="1"/>
</dbReference>
<protein>
    <recommendedName>
        <fullName evidence="6">Peptidase S1 domain-containing protein</fullName>
    </recommendedName>
</protein>
<evidence type="ECO:0000313" key="8">
    <source>
        <dbReference type="Proteomes" id="UP001497623"/>
    </source>
</evidence>
<dbReference type="Gene3D" id="2.40.10.10">
    <property type="entry name" value="Trypsin-like serine proteases"/>
    <property type="match status" value="1"/>
</dbReference>
<sequence length="215" mass="24055">TNQILCGGRQGVDACEGDSGGPMTFQNSVGLQTVVGVIASGFMCPIEPRFPGFYSNIANYIDWIYATTGLGRSTTIDFSDGNAWLDARADGFNYVWQHDKMIVRPGSPLWWPGWPDNYVTSDRCLLLLSDNNHWSQNPGRHYGSNLCTFSRRTLCEGCPEGFFMSAGSKQCFKFFNDVKRTWLEARTKCSEEGLIIAKPSEAVSVALRKDLFDRY</sequence>
<dbReference type="EMBL" id="CAXKWB010093218">
    <property type="protein sequence ID" value="CAL4217974.1"/>
    <property type="molecule type" value="Genomic_DNA"/>
</dbReference>
<dbReference type="InterPro" id="IPR009003">
    <property type="entry name" value="Peptidase_S1_PA"/>
</dbReference>
<evidence type="ECO:0000256" key="3">
    <source>
        <dbReference type="ARBA" id="ARBA00022670"/>
    </source>
</evidence>
<feature type="non-terminal residue" evidence="7">
    <location>
        <position position="215"/>
    </location>
</feature>
<dbReference type="PROSITE" id="PS00135">
    <property type="entry name" value="TRYPSIN_SER"/>
    <property type="match status" value="1"/>
</dbReference>
<dbReference type="Pfam" id="PF00089">
    <property type="entry name" value="Trypsin"/>
    <property type="match status" value="1"/>
</dbReference>
<accession>A0AAV2SN36</accession>
<dbReference type="SUPFAM" id="SSF50494">
    <property type="entry name" value="Trypsin-like serine proteases"/>
    <property type="match status" value="1"/>
</dbReference>
<dbReference type="GO" id="GO:0004252">
    <property type="term" value="F:serine-type endopeptidase activity"/>
    <property type="evidence" value="ECO:0007669"/>
    <property type="project" value="InterPro"/>
</dbReference>
<keyword evidence="4" id="KW-0378">Hydrolase</keyword>
<dbReference type="PANTHER" id="PTHR24264">
    <property type="entry name" value="TRYPSIN-RELATED"/>
    <property type="match status" value="1"/>
</dbReference>
<comment type="caution">
    <text evidence="7">The sequence shown here is derived from an EMBL/GenBank/DDBJ whole genome shotgun (WGS) entry which is preliminary data.</text>
</comment>
<evidence type="ECO:0000256" key="1">
    <source>
        <dbReference type="ARBA" id="ARBA00004613"/>
    </source>
</evidence>
<dbReference type="InterPro" id="IPR016187">
    <property type="entry name" value="CTDL_fold"/>
</dbReference>
<dbReference type="InterPro" id="IPR016186">
    <property type="entry name" value="C-type_lectin-like/link_sf"/>
</dbReference>
<dbReference type="Gene3D" id="3.10.100.10">
    <property type="entry name" value="Mannose-Binding Protein A, subunit A"/>
    <property type="match status" value="1"/>
</dbReference>
<feature type="non-terminal residue" evidence="7">
    <location>
        <position position="1"/>
    </location>
</feature>
<dbReference type="AlphaFoldDB" id="A0AAV2SN36"/>
<proteinExistence type="predicted"/>
<reference evidence="7 8" key="1">
    <citation type="submission" date="2024-05" db="EMBL/GenBank/DDBJ databases">
        <authorList>
            <person name="Wallberg A."/>
        </authorList>
    </citation>
    <scope>NUCLEOTIDE SEQUENCE [LARGE SCALE GENOMIC DNA]</scope>
</reference>
<dbReference type="InterPro" id="IPR033116">
    <property type="entry name" value="TRYPSIN_SER"/>
</dbReference>
<dbReference type="GO" id="GO:0006508">
    <property type="term" value="P:proteolysis"/>
    <property type="evidence" value="ECO:0007669"/>
    <property type="project" value="UniProtKB-KW"/>
</dbReference>
<evidence type="ECO:0000259" key="6">
    <source>
        <dbReference type="PROSITE" id="PS50240"/>
    </source>
</evidence>
<feature type="domain" description="Peptidase S1" evidence="6">
    <location>
        <begin position="1"/>
        <end position="69"/>
    </location>
</feature>
<gene>
    <name evidence="7" type="ORF">MNOR_LOCUS38853</name>
</gene>
<comment type="subcellular location">
    <subcellularLocation>
        <location evidence="1">Secreted</location>
    </subcellularLocation>
</comment>
<evidence type="ECO:0000256" key="2">
    <source>
        <dbReference type="ARBA" id="ARBA00022525"/>
    </source>
</evidence>
<dbReference type="Proteomes" id="UP001497623">
    <property type="component" value="Unassembled WGS sequence"/>
</dbReference>
<evidence type="ECO:0000256" key="4">
    <source>
        <dbReference type="ARBA" id="ARBA00022801"/>
    </source>
</evidence>
<dbReference type="SUPFAM" id="SSF56436">
    <property type="entry name" value="C-type lectin-like"/>
    <property type="match status" value="1"/>
</dbReference>
<keyword evidence="3" id="KW-0645">Protease</keyword>
<dbReference type="PROSITE" id="PS50240">
    <property type="entry name" value="TRYPSIN_DOM"/>
    <property type="match status" value="1"/>
</dbReference>
<keyword evidence="8" id="KW-1185">Reference proteome</keyword>
<evidence type="ECO:0000256" key="5">
    <source>
        <dbReference type="ARBA" id="ARBA00022825"/>
    </source>
</evidence>
<dbReference type="InterPro" id="IPR043504">
    <property type="entry name" value="Peptidase_S1_PA_chymotrypsin"/>
</dbReference>
<keyword evidence="2" id="KW-0964">Secreted</keyword>
<keyword evidence="5" id="KW-0720">Serine protease</keyword>
<dbReference type="InterPro" id="IPR050127">
    <property type="entry name" value="Serine_Proteases_S1"/>
</dbReference>
<evidence type="ECO:0000313" key="7">
    <source>
        <dbReference type="EMBL" id="CAL4217974.1"/>
    </source>
</evidence>
<name>A0AAV2SN36_MEGNR</name>